<dbReference type="HOGENOM" id="CLU_1286668_0_0_0"/>
<organism evidence="3">
    <name type="scientific">Candidatus Moduliflexus flocculans</name>
    <dbReference type="NCBI Taxonomy" id="1499966"/>
    <lineage>
        <taxon>Bacteria</taxon>
        <taxon>Candidatus Moduliflexota</taxon>
        <taxon>Candidatus Moduliflexia</taxon>
        <taxon>Candidatus Moduliflexales</taxon>
        <taxon>Candidatus Moduliflexaceae</taxon>
    </lineage>
</organism>
<evidence type="ECO:0000313" key="4">
    <source>
        <dbReference type="Proteomes" id="UP000030700"/>
    </source>
</evidence>
<keyword evidence="1" id="KW-0812">Transmembrane</keyword>
<keyword evidence="1" id="KW-0472">Membrane</keyword>
<reference evidence="3" key="1">
    <citation type="journal article" date="2015" name="PeerJ">
        <title>First genomic representation of candidate bacterial phylum KSB3 points to enhanced environmental sensing as a trigger of wastewater bulking.</title>
        <authorList>
            <person name="Sekiguchi Y."/>
            <person name="Ohashi A."/>
            <person name="Parks D.H."/>
            <person name="Yamauchi T."/>
            <person name="Tyson G.W."/>
            <person name="Hugenholtz P."/>
        </authorList>
    </citation>
    <scope>NUCLEOTIDE SEQUENCE [LARGE SCALE GENOMIC DNA]</scope>
</reference>
<dbReference type="AlphaFoldDB" id="A0A081BRV6"/>
<dbReference type="Pfam" id="PF10080">
    <property type="entry name" value="FtrD-like"/>
    <property type="match status" value="1"/>
</dbReference>
<dbReference type="EMBL" id="DF820460">
    <property type="protein sequence ID" value="GAK54137.1"/>
    <property type="molecule type" value="Genomic_DNA"/>
</dbReference>
<evidence type="ECO:0000313" key="3">
    <source>
        <dbReference type="EMBL" id="GAK54137.1"/>
    </source>
</evidence>
<name>A0A081BRV6_9BACT</name>
<keyword evidence="4" id="KW-1185">Reference proteome</keyword>
<protein>
    <submittedName>
        <fullName evidence="3">Membrane protein-like protein</fullName>
    </submittedName>
</protein>
<proteinExistence type="predicted"/>
<keyword evidence="1" id="KW-1133">Transmembrane helix</keyword>
<feature type="domain" description="Membrane iron-sulfur containing protein FtrD-like" evidence="2">
    <location>
        <begin position="106"/>
        <end position="206"/>
    </location>
</feature>
<dbReference type="InterPro" id="IPR018758">
    <property type="entry name" value="FtrD-like"/>
</dbReference>
<dbReference type="Proteomes" id="UP000030700">
    <property type="component" value="Unassembled WGS sequence"/>
</dbReference>
<dbReference type="STRING" id="1499966.U14_05415"/>
<gene>
    <name evidence="3" type="ORF">U14_05415</name>
</gene>
<evidence type="ECO:0000256" key="1">
    <source>
        <dbReference type="SAM" id="Phobius"/>
    </source>
</evidence>
<feature type="transmembrane region" description="Helical" evidence="1">
    <location>
        <begin position="38"/>
        <end position="57"/>
    </location>
</feature>
<accession>A0A081BRV6</accession>
<sequence>MSKKRNHSHELMSPEEKAAAKKAAVLGASEKTMSLPQIIAIAAGLAILTGGMLLYAANKFIPQTSPAVTSAPAETAAVQPAQPPQAGQAIAQTAEVVSYPETMFLDKVAKFFTYQHGNLTIKYFIVKSTDGEIRAAFDACDVCWPAGKGYEQQGDEMVCRNCGRRFPTIKINEVQGGCNPSPLNREIKDGQVVLQVKEIQDGAKYFDFSQLSGS</sequence>
<evidence type="ECO:0000259" key="2">
    <source>
        <dbReference type="Pfam" id="PF10080"/>
    </source>
</evidence>